<gene>
    <name evidence="5" type="ORF">MELIAE_LOCUS8289</name>
</gene>
<evidence type="ECO:0008006" key="7">
    <source>
        <dbReference type="Google" id="ProtNLM"/>
    </source>
</evidence>
<keyword evidence="2" id="KW-0479">Metal-binding</keyword>
<dbReference type="GO" id="GO:0008270">
    <property type="term" value="F:zinc ion binding"/>
    <property type="evidence" value="ECO:0007669"/>
    <property type="project" value="UniProtKB-UniRule"/>
</dbReference>
<evidence type="ECO:0000256" key="2">
    <source>
        <dbReference type="PROSITE-ProRule" id="PRU01263"/>
    </source>
</evidence>
<feature type="domain" description="ZAD" evidence="4">
    <location>
        <begin position="6"/>
        <end position="80"/>
    </location>
</feature>
<evidence type="ECO:0000313" key="6">
    <source>
        <dbReference type="Proteomes" id="UP001154078"/>
    </source>
</evidence>
<dbReference type="InterPro" id="IPR012934">
    <property type="entry name" value="Znf_AD"/>
</dbReference>
<accession>A0A9P0FI98</accession>
<keyword evidence="2" id="KW-0862">Zinc</keyword>
<dbReference type="InterPro" id="IPR013087">
    <property type="entry name" value="Znf_C2H2_type"/>
</dbReference>
<evidence type="ECO:0000256" key="1">
    <source>
        <dbReference type="PROSITE-ProRule" id="PRU00042"/>
    </source>
</evidence>
<reference evidence="5" key="1">
    <citation type="submission" date="2021-12" db="EMBL/GenBank/DDBJ databases">
        <authorList>
            <person name="King R."/>
        </authorList>
    </citation>
    <scope>NUCLEOTIDE SEQUENCE</scope>
</reference>
<feature type="binding site" evidence="2">
    <location>
        <position position="8"/>
    </location>
    <ligand>
        <name>Zn(2+)</name>
        <dbReference type="ChEBI" id="CHEBI:29105"/>
    </ligand>
</feature>
<dbReference type="PROSITE" id="PS51915">
    <property type="entry name" value="ZAD"/>
    <property type="match status" value="1"/>
</dbReference>
<sequence length="345" mass="40635">MYYLAKFCRICIQSHVTLIDIDTVDFDEVKLSEKLEVCAKMVVGRESLSTEICVQCVIKLRISYQFYTMCKKSSKMLQGYLEELIGPGKVDPDNFVNNDLSVCITPVPHTETDSPCKRKRISKGQRCSLLKKLLTQNPNHEPCDEGGGLRNIINFTRNYEFNYSDKSKENPLDKLTEFSKDFFRNDFSQFRDTILYIIENKDNTDSEEDLFDFSEEDEDENDNKIVKFEEMIIEPDIQIKNECLYEEEDCTIEIKEEEEEEEEDISQNAMQLLDRLVENYPHGHRKTFSSSSVRCRTRNNPYISPMLKQQFLFRNFKCNRCDRYFKSPGYLKAHKTKVHLHDLHD</sequence>
<organism evidence="5 6">
    <name type="scientific">Brassicogethes aeneus</name>
    <name type="common">Rape pollen beetle</name>
    <name type="synonym">Meligethes aeneus</name>
    <dbReference type="NCBI Taxonomy" id="1431903"/>
    <lineage>
        <taxon>Eukaryota</taxon>
        <taxon>Metazoa</taxon>
        <taxon>Ecdysozoa</taxon>
        <taxon>Arthropoda</taxon>
        <taxon>Hexapoda</taxon>
        <taxon>Insecta</taxon>
        <taxon>Pterygota</taxon>
        <taxon>Neoptera</taxon>
        <taxon>Endopterygota</taxon>
        <taxon>Coleoptera</taxon>
        <taxon>Polyphaga</taxon>
        <taxon>Cucujiformia</taxon>
        <taxon>Nitidulidae</taxon>
        <taxon>Meligethinae</taxon>
        <taxon>Brassicogethes</taxon>
    </lineage>
</organism>
<evidence type="ECO:0000313" key="5">
    <source>
        <dbReference type="EMBL" id="CAH0557602.1"/>
    </source>
</evidence>
<dbReference type="PROSITE" id="PS00028">
    <property type="entry name" value="ZINC_FINGER_C2H2_1"/>
    <property type="match status" value="1"/>
</dbReference>
<dbReference type="SUPFAM" id="SSF57716">
    <property type="entry name" value="Glucocorticoid receptor-like (DNA-binding domain)"/>
    <property type="match status" value="1"/>
</dbReference>
<dbReference type="GO" id="GO:0005634">
    <property type="term" value="C:nucleus"/>
    <property type="evidence" value="ECO:0007669"/>
    <property type="project" value="InterPro"/>
</dbReference>
<dbReference type="Gene3D" id="3.40.1800.20">
    <property type="match status" value="1"/>
</dbReference>
<keyword evidence="6" id="KW-1185">Reference proteome</keyword>
<proteinExistence type="predicted"/>
<evidence type="ECO:0000259" key="4">
    <source>
        <dbReference type="PROSITE" id="PS51915"/>
    </source>
</evidence>
<feature type="domain" description="C2H2-type" evidence="3">
    <location>
        <begin position="316"/>
        <end position="339"/>
    </location>
</feature>
<dbReference type="AlphaFoldDB" id="A0A9P0FI98"/>
<feature type="binding site" evidence="2">
    <location>
        <position position="56"/>
    </location>
    <ligand>
        <name>Zn(2+)</name>
        <dbReference type="ChEBI" id="CHEBI:29105"/>
    </ligand>
</feature>
<protein>
    <recommendedName>
        <fullName evidence="7">ZAD domain-containing protein</fullName>
    </recommendedName>
</protein>
<keyword evidence="1" id="KW-0863">Zinc-finger</keyword>
<name>A0A9P0FI98_BRAAE</name>
<dbReference type="Proteomes" id="UP001154078">
    <property type="component" value="Chromosome 5"/>
</dbReference>
<dbReference type="Pfam" id="PF07776">
    <property type="entry name" value="zf-AD"/>
    <property type="match status" value="1"/>
</dbReference>
<feature type="binding site" evidence="2">
    <location>
        <position position="11"/>
    </location>
    <ligand>
        <name>Zn(2+)</name>
        <dbReference type="ChEBI" id="CHEBI:29105"/>
    </ligand>
</feature>
<feature type="binding site" evidence="2">
    <location>
        <position position="53"/>
    </location>
    <ligand>
        <name>Zn(2+)</name>
        <dbReference type="ChEBI" id="CHEBI:29105"/>
    </ligand>
</feature>
<dbReference type="EMBL" id="OV121136">
    <property type="protein sequence ID" value="CAH0557602.1"/>
    <property type="molecule type" value="Genomic_DNA"/>
</dbReference>
<dbReference type="OrthoDB" id="8922241at2759"/>
<dbReference type="PROSITE" id="PS50157">
    <property type="entry name" value="ZINC_FINGER_C2H2_2"/>
    <property type="match status" value="1"/>
</dbReference>
<evidence type="ECO:0000259" key="3">
    <source>
        <dbReference type="PROSITE" id="PS50157"/>
    </source>
</evidence>
<dbReference type="SMART" id="SM00868">
    <property type="entry name" value="zf-AD"/>
    <property type="match status" value="1"/>
</dbReference>